<evidence type="ECO:0000313" key="3">
    <source>
        <dbReference type="Proteomes" id="UP001342314"/>
    </source>
</evidence>
<organism evidence="2 3">
    <name type="scientific">Rhodotorula paludigena</name>
    <dbReference type="NCBI Taxonomy" id="86838"/>
    <lineage>
        <taxon>Eukaryota</taxon>
        <taxon>Fungi</taxon>
        <taxon>Dikarya</taxon>
        <taxon>Basidiomycota</taxon>
        <taxon>Pucciniomycotina</taxon>
        <taxon>Microbotryomycetes</taxon>
        <taxon>Sporidiobolales</taxon>
        <taxon>Sporidiobolaceae</taxon>
        <taxon>Rhodotorula</taxon>
    </lineage>
</organism>
<dbReference type="AlphaFoldDB" id="A0AAV5GH79"/>
<dbReference type="Proteomes" id="UP001342314">
    <property type="component" value="Unassembled WGS sequence"/>
</dbReference>
<sequence>MDSGRPRLRRKSSAFKLSLTRQVTHASLASLASSHPTPPPLDDSTASFDWLDANDLAPPVAGAGAALTRIPSRDTLGGMASLLSGGGSGGPSSSSTAASLSALSASSGATGSSGGVGSVPNVPSASLSSTLEGLRTLIGKRVTAWTYLKNAGEGRVYWFNTVLLTTEDLRTAFPNDKMRNRTTRFAVLGMSLSSLLDVSPAHDFLRGLLSLVQEFEAVPEERYGGKNQQKSLFKVGSRSKRGGASATSSGGADFSMGLPQEGGEATFLFTPNIPFDLDYFQVLITTCELLAETYTKIHSYLGPSASSSSSSLGAGNFPHPPGARASMASGMSGSSAGGSAGLSQALADVVYKIDARLKKLISLLSKEIDTLARAAIKAELNSLGGAEYGLELLE</sequence>
<keyword evidence="3" id="KW-1185">Reference proteome</keyword>
<feature type="compositionally biased region" description="Low complexity" evidence="1">
    <location>
        <begin position="242"/>
        <end position="252"/>
    </location>
</feature>
<feature type="region of interest" description="Disordered" evidence="1">
    <location>
        <begin position="306"/>
        <end position="330"/>
    </location>
</feature>
<dbReference type="PANTHER" id="PTHR37332:SF1">
    <property type="entry name" value="ELMO DOMAIN-CONTAINING PROTEIN"/>
    <property type="match status" value="1"/>
</dbReference>
<dbReference type="PANTHER" id="PTHR37332">
    <property type="entry name" value="EXPRESSED PROTEIN"/>
    <property type="match status" value="1"/>
</dbReference>
<reference evidence="2 3" key="1">
    <citation type="submission" date="2021-12" db="EMBL/GenBank/DDBJ databases">
        <title>High titer production of polyol ester of fatty acids by Rhodotorula paludigena BS15 towards product separation-free biomass refinery.</title>
        <authorList>
            <person name="Mano J."/>
            <person name="Ono H."/>
            <person name="Tanaka T."/>
            <person name="Naito K."/>
            <person name="Sushida H."/>
            <person name="Ike M."/>
            <person name="Tokuyasu K."/>
            <person name="Kitaoka M."/>
        </authorList>
    </citation>
    <scope>NUCLEOTIDE SEQUENCE [LARGE SCALE GENOMIC DNA]</scope>
    <source>
        <strain evidence="2 3">BS15</strain>
    </source>
</reference>
<evidence type="ECO:0000313" key="2">
    <source>
        <dbReference type="EMBL" id="GJN88707.1"/>
    </source>
</evidence>
<name>A0AAV5GH79_9BASI</name>
<proteinExistence type="predicted"/>
<comment type="caution">
    <text evidence="2">The sequence shown here is derived from an EMBL/GenBank/DDBJ whole genome shotgun (WGS) entry which is preliminary data.</text>
</comment>
<protein>
    <submittedName>
        <fullName evidence="2">Uncharacterized protein</fullName>
    </submittedName>
</protein>
<feature type="region of interest" description="Disordered" evidence="1">
    <location>
        <begin position="234"/>
        <end position="255"/>
    </location>
</feature>
<evidence type="ECO:0000256" key="1">
    <source>
        <dbReference type="SAM" id="MobiDB-lite"/>
    </source>
</evidence>
<accession>A0AAV5GH79</accession>
<gene>
    <name evidence="2" type="ORF">Rhopal_001673-T1</name>
</gene>
<dbReference type="EMBL" id="BQKY01000003">
    <property type="protein sequence ID" value="GJN88707.1"/>
    <property type="molecule type" value="Genomic_DNA"/>
</dbReference>